<proteinExistence type="predicted"/>
<accession>A0A381NL66</accession>
<evidence type="ECO:0000313" key="2">
    <source>
        <dbReference type="EMBL" id="SUZ55267.1"/>
    </source>
</evidence>
<protein>
    <submittedName>
        <fullName evidence="2">Uncharacterized protein</fullName>
    </submittedName>
</protein>
<dbReference type="EMBL" id="UINC01000437">
    <property type="protein sequence ID" value="SUZ55267.1"/>
    <property type="molecule type" value="Genomic_DNA"/>
</dbReference>
<sequence>MNKVAIAMLASILLLLTPASTAVEESAVFNVGDTWALGHEFDIMEELDSFTKEILEELDAEIENNPTGELGDLMGYSLNENEGVIGVYYTSEVVDDFDEQIHIKSEEAFYIHTAVDTSITGVFFQEGTYNDVEKRCVDEGDECTYTLPDDTEIPTETQTMEIGGNFHYVTKVITETWWTQDNFDMTKMELTLGMGMSGGMKLQNVPNETWELKMKEVDYDGDGYPDAEEEDCEYEDGEETCHFEYVNTVMETAVLDAAAEASFHLVFEFARDPLNALDLPLEANEYWEGETEVTVSGDAGVMIDIEKPVLSICPDLDCDKLPEVQELYEGLTMGIEELHENETFSITVDRDGDGLPDVIDAWDDIFPMYVPENWMDDAFQAILEAISCEDSDPECDETAEEEFEKLDLRIEDNRFAFGPYDIPVTIPYAFETSDQKSAQADDGTPYTGYQIIPSEPTRDEEEDEGDGDGDDGEGGDLDDPTDDGRAGEEDESDDEFDDEGECGGPLCESELIWFHNAETGQPAFMQMDMPNAKEDGYSVTIAPIAAEQAEQKIDANADPDNPEKNNVLSSSNVEDSDDGFLGLPGFGLMAAAGSLMLAGRRFRK</sequence>
<feature type="region of interest" description="Disordered" evidence="1">
    <location>
        <begin position="551"/>
        <end position="575"/>
    </location>
</feature>
<name>A0A381NL66_9ZZZZ</name>
<reference evidence="2" key="1">
    <citation type="submission" date="2018-05" db="EMBL/GenBank/DDBJ databases">
        <authorList>
            <person name="Lanie J.A."/>
            <person name="Ng W.-L."/>
            <person name="Kazmierczak K.M."/>
            <person name="Andrzejewski T.M."/>
            <person name="Davidsen T.M."/>
            <person name="Wayne K.J."/>
            <person name="Tettelin H."/>
            <person name="Glass J.I."/>
            <person name="Rusch D."/>
            <person name="Podicherti R."/>
            <person name="Tsui H.-C.T."/>
            <person name="Winkler M.E."/>
        </authorList>
    </citation>
    <scope>NUCLEOTIDE SEQUENCE</scope>
</reference>
<feature type="compositionally biased region" description="Acidic residues" evidence="1">
    <location>
        <begin position="488"/>
        <end position="501"/>
    </location>
</feature>
<feature type="region of interest" description="Disordered" evidence="1">
    <location>
        <begin position="434"/>
        <end position="505"/>
    </location>
</feature>
<feature type="compositionally biased region" description="Polar residues" evidence="1">
    <location>
        <begin position="564"/>
        <end position="573"/>
    </location>
</feature>
<feature type="compositionally biased region" description="Acidic residues" evidence="1">
    <location>
        <begin position="458"/>
        <end position="481"/>
    </location>
</feature>
<dbReference type="AlphaFoldDB" id="A0A381NL66"/>
<evidence type="ECO:0000256" key="1">
    <source>
        <dbReference type="SAM" id="MobiDB-lite"/>
    </source>
</evidence>
<organism evidence="2">
    <name type="scientific">marine metagenome</name>
    <dbReference type="NCBI Taxonomy" id="408172"/>
    <lineage>
        <taxon>unclassified sequences</taxon>
        <taxon>metagenomes</taxon>
        <taxon>ecological metagenomes</taxon>
    </lineage>
</organism>
<gene>
    <name evidence="2" type="ORF">METZ01_LOCUS8121</name>
</gene>